<dbReference type="InterPro" id="IPR002347">
    <property type="entry name" value="SDR_fam"/>
</dbReference>
<keyword evidence="3" id="KW-0560">Oxidoreductase</keyword>
<accession>A0AAD5RJ11</accession>
<dbReference type="CDD" id="cd05233">
    <property type="entry name" value="SDR_c"/>
    <property type="match status" value="1"/>
</dbReference>
<organism evidence="4 5">
    <name type="scientific">Zalerion maritima</name>
    <dbReference type="NCBI Taxonomy" id="339359"/>
    <lineage>
        <taxon>Eukaryota</taxon>
        <taxon>Fungi</taxon>
        <taxon>Dikarya</taxon>
        <taxon>Ascomycota</taxon>
        <taxon>Pezizomycotina</taxon>
        <taxon>Sordariomycetes</taxon>
        <taxon>Lulworthiomycetidae</taxon>
        <taxon>Lulworthiales</taxon>
        <taxon>Lulworthiaceae</taxon>
        <taxon>Zalerion</taxon>
    </lineage>
</organism>
<evidence type="ECO:0000256" key="2">
    <source>
        <dbReference type="ARBA" id="ARBA00022857"/>
    </source>
</evidence>
<evidence type="ECO:0000313" key="5">
    <source>
        <dbReference type="Proteomes" id="UP001201980"/>
    </source>
</evidence>
<gene>
    <name evidence="4" type="ORF">MKZ38_001222</name>
</gene>
<keyword evidence="2" id="KW-0521">NADP</keyword>
<dbReference type="PRINTS" id="PR00080">
    <property type="entry name" value="SDRFAMILY"/>
</dbReference>
<dbReference type="SUPFAM" id="SSF51735">
    <property type="entry name" value="NAD(P)-binding Rossmann-fold domains"/>
    <property type="match status" value="1"/>
</dbReference>
<dbReference type="Gene3D" id="3.40.50.720">
    <property type="entry name" value="NAD(P)-binding Rossmann-like Domain"/>
    <property type="match status" value="1"/>
</dbReference>
<keyword evidence="5" id="KW-1185">Reference proteome</keyword>
<reference evidence="4" key="1">
    <citation type="submission" date="2022-07" db="EMBL/GenBank/DDBJ databases">
        <title>Draft genome sequence of Zalerion maritima ATCC 34329, a (micro)plastics degrading marine fungus.</title>
        <authorList>
            <person name="Paco A."/>
            <person name="Goncalves M.F.M."/>
            <person name="Rocha-Santos T.A.P."/>
            <person name="Alves A."/>
        </authorList>
    </citation>
    <scope>NUCLEOTIDE SEQUENCE</scope>
    <source>
        <strain evidence="4">ATCC 34329</strain>
    </source>
</reference>
<evidence type="ECO:0000313" key="4">
    <source>
        <dbReference type="EMBL" id="KAJ2890902.1"/>
    </source>
</evidence>
<dbReference type="GO" id="GO:0016491">
    <property type="term" value="F:oxidoreductase activity"/>
    <property type="evidence" value="ECO:0007669"/>
    <property type="project" value="UniProtKB-KW"/>
</dbReference>
<dbReference type="PANTHER" id="PTHR24321:SF8">
    <property type="entry name" value="ESTRADIOL 17-BETA-DEHYDROGENASE 8-RELATED"/>
    <property type="match status" value="1"/>
</dbReference>
<dbReference type="Proteomes" id="UP001201980">
    <property type="component" value="Unassembled WGS sequence"/>
</dbReference>
<dbReference type="Pfam" id="PF13561">
    <property type="entry name" value="adh_short_C2"/>
    <property type="match status" value="1"/>
</dbReference>
<dbReference type="InterPro" id="IPR036291">
    <property type="entry name" value="NAD(P)-bd_dom_sf"/>
</dbReference>
<dbReference type="InterPro" id="IPR020904">
    <property type="entry name" value="Sc_DH/Rdtase_CS"/>
</dbReference>
<dbReference type="PROSITE" id="PS00061">
    <property type="entry name" value="ADH_SHORT"/>
    <property type="match status" value="1"/>
</dbReference>
<name>A0AAD5RJ11_9PEZI</name>
<evidence type="ECO:0000256" key="3">
    <source>
        <dbReference type="ARBA" id="ARBA00023002"/>
    </source>
</evidence>
<evidence type="ECO:0000256" key="1">
    <source>
        <dbReference type="ARBA" id="ARBA00006484"/>
    </source>
</evidence>
<dbReference type="FunFam" id="3.40.50.720:FF:000084">
    <property type="entry name" value="Short-chain dehydrogenase reductase"/>
    <property type="match status" value="1"/>
</dbReference>
<dbReference type="EMBL" id="JAKWBI020001313">
    <property type="protein sequence ID" value="KAJ2890902.1"/>
    <property type="molecule type" value="Genomic_DNA"/>
</dbReference>
<dbReference type="AlphaFoldDB" id="A0AAD5RJ11"/>
<protein>
    <submittedName>
        <fullName evidence="4">Short-chain dehydrogenase/reductase SDR</fullName>
    </submittedName>
</protein>
<comment type="caution">
    <text evidence="4">The sequence shown here is derived from an EMBL/GenBank/DDBJ whole genome shotgun (WGS) entry which is preliminary data.</text>
</comment>
<dbReference type="PANTHER" id="PTHR24321">
    <property type="entry name" value="DEHYDROGENASES, SHORT CHAIN"/>
    <property type="match status" value="1"/>
</dbReference>
<comment type="similarity">
    <text evidence="1">Belongs to the short-chain dehydrogenases/reductases (SDR) family.</text>
</comment>
<sequence>MSYSDLEGKTFVITGAASGQGRATALLLARQGAKLGLLDLRQPVDIVDEVGRLGGKALGFAVDVADSQAVEDAVKATSEAFGGIDGAVNMAGVLGTQGFTGKGYSLDVVEDKHWDWLMSTNLTGTKNSLKAELRHINDGGSIVNAASIAGQRGTPWNAAYGTSKWGVISLTKCAAQEAGHRQVRVNAVAPGVIDTPMAKQLGSAAQVNERLISRTALNRMAQPEEVSKVVLFLLSNDASGYVTSSVINVDGGYQ</sequence>
<proteinExistence type="inferred from homology"/>
<dbReference type="PRINTS" id="PR00081">
    <property type="entry name" value="GDHRDH"/>
</dbReference>